<dbReference type="PANTHER" id="PTHR34227">
    <property type="entry name" value="CHAPERONE PROTEIN YCDY"/>
    <property type="match status" value="1"/>
</dbReference>
<organism evidence="2 3">
    <name type="scientific">Natronorubrum tibetense GA33</name>
    <dbReference type="NCBI Taxonomy" id="1114856"/>
    <lineage>
        <taxon>Archaea</taxon>
        <taxon>Methanobacteriati</taxon>
        <taxon>Methanobacteriota</taxon>
        <taxon>Stenosarchaea group</taxon>
        <taxon>Halobacteria</taxon>
        <taxon>Halobacteriales</taxon>
        <taxon>Natrialbaceae</taxon>
        <taxon>Natronorubrum</taxon>
    </lineage>
</organism>
<dbReference type="PANTHER" id="PTHR34227:SF1">
    <property type="entry name" value="DIMETHYL SULFOXIDE REDUCTASE CHAPERONE-RELATED"/>
    <property type="match status" value="1"/>
</dbReference>
<keyword evidence="1" id="KW-0143">Chaperone</keyword>
<dbReference type="Gene3D" id="1.10.3480.10">
    <property type="entry name" value="TorD-like"/>
    <property type="match status" value="1"/>
</dbReference>
<dbReference type="RefSeq" id="WP_006089514.1">
    <property type="nucleotide sequence ID" value="NZ_AOHW01000026.1"/>
</dbReference>
<dbReference type="Pfam" id="PF02613">
    <property type="entry name" value="Nitrate_red_del"/>
    <property type="match status" value="1"/>
</dbReference>
<dbReference type="PATRIC" id="fig|1114856.3.peg.1773"/>
<evidence type="ECO:0000313" key="2">
    <source>
        <dbReference type="EMBL" id="ELY41816.1"/>
    </source>
</evidence>
<dbReference type="STRING" id="1114856.GCA_000383975_02119"/>
<dbReference type="eggNOG" id="arCOG01506">
    <property type="taxonomic scope" value="Archaea"/>
</dbReference>
<accession>L9VXR9</accession>
<evidence type="ECO:0000256" key="1">
    <source>
        <dbReference type="ARBA" id="ARBA00023186"/>
    </source>
</evidence>
<sequence length="209" mass="23286">MNRDPQTTEEADLTEIGALLAPAYRTLGQLYLEPPAEPTVDAIRTWCERVTDGSLPPDIEEAVDTIGTAETDPDTLRSAFTRLLQGVSYGESTPPPYESMYVDEMLNGPSTTEVEAFYFEMGVDLAVEDELIDHAGYELSFLAELCERGDREAQLGFIRTHLGDWLPEFHEVAMDERGGGEPPAFYRGVFSLTESLLELHAEMLEEDDD</sequence>
<reference evidence="2 3" key="1">
    <citation type="journal article" date="2014" name="PLoS Genet.">
        <title>Phylogenetically driven sequencing of extremely halophilic archaea reveals strategies for static and dynamic osmo-response.</title>
        <authorList>
            <person name="Becker E.A."/>
            <person name="Seitzer P.M."/>
            <person name="Tritt A."/>
            <person name="Larsen D."/>
            <person name="Krusor M."/>
            <person name="Yao A.I."/>
            <person name="Wu D."/>
            <person name="Madern D."/>
            <person name="Eisen J.A."/>
            <person name="Darling A.E."/>
            <person name="Facciotti M.T."/>
        </authorList>
    </citation>
    <scope>NUCLEOTIDE SEQUENCE [LARGE SCALE GENOMIC DNA]</scope>
    <source>
        <strain evidence="2 3">GA33</strain>
    </source>
</reference>
<comment type="caution">
    <text evidence="2">The sequence shown here is derived from an EMBL/GenBank/DDBJ whole genome shotgun (WGS) entry which is preliminary data.</text>
</comment>
<protein>
    <submittedName>
        <fullName evidence="2">Cytoplasmic chaperone TorD family protein</fullName>
    </submittedName>
</protein>
<dbReference type="EMBL" id="AOHW01000026">
    <property type="protein sequence ID" value="ELY41816.1"/>
    <property type="molecule type" value="Genomic_DNA"/>
</dbReference>
<dbReference type="InterPro" id="IPR036411">
    <property type="entry name" value="TorD-like_sf"/>
</dbReference>
<dbReference type="AlphaFoldDB" id="L9VXR9"/>
<gene>
    <name evidence="2" type="ORF">C496_08476</name>
</gene>
<name>L9VXR9_9EURY</name>
<evidence type="ECO:0000313" key="3">
    <source>
        <dbReference type="Proteomes" id="UP000011599"/>
    </source>
</evidence>
<dbReference type="InterPro" id="IPR020945">
    <property type="entry name" value="DMSO/NO3_reduct_chaperone"/>
</dbReference>
<dbReference type="InterPro" id="IPR050289">
    <property type="entry name" value="TorD/DmsD_chaperones"/>
</dbReference>
<dbReference type="Proteomes" id="UP000011599">
    <property type="component" value="Unassembled WGS sequence"/>
</dbReference>
<proteinExistence type="predicted"/>
<keyword evidence="3" id="KW-1185">Reference proteome</keyword>
<dbReference type="OrthoDB" id="320758at2157"/>
<dbReference type="SUPFAM" id="SSF89155">
    <property type="entry name" value="TorD-like"/>
    <property type="match status" value="1"/>
</dbReference>